<evidence type="ECO:0000256" key="5">
    <source>
        <dbReference type="SAM" id="Phobius"/>
    </source>
</evidence>
<evidence type="ECO:0000259" key="6">
    <source>
        <dbReference type="Pfam" id="PF24456"/>
    </source>
</evidence>
<comment type="caution">
    <text evidence="7">The sequence shown here is derived from an EMBL/GenBank/DDBJ whole genome shotgun (WGS) entry which is preliminary data.</text>
</comment>
<evidence type="ECO:0000256" key="1">
    <source>
        <dbReference type="ARBA" id="ARBA00004141"/>
    </source>
</evidence>
<evidence type="ECO:0000313" key="8">
    <source>
        <dbReference type="Proteomes" id="UP000663874"/>
    </source>
</evidence>
<dbReference type="InterPro" id="IPR052114">
    <property type="entry name" value="ER_autophagy_membrane_reg"/>
</dbReference>
<proteinExistence type="predicted"/>
<keyword evidence="4 5" id="KW-0472">Membrane</keyword>
<dbReference type="GO" id="GO:0016020">
    <property type="term" value="C:membrane"/>
    <property type="evidence" value="ECO:0007669"/>
    <property type="project" value="UniProtKB-SubCell"/>
</dbReference>
<dbReference type="EMBL" id="CAJOBE010016802">
    <property type="protein sequence ID" value="CAF4204171.1"/>
    <property type="molecule type" value="Genomic_DNA"/>
</dbReference>
<gene>
    <name evidence="7" type="ORF">FNK824_LOCUS36418</name>
</gene>
<feature type="domain" description="RETREG1-3/ARL6IP-like N-terminal reticulon-homology" evidence="6">
    <location>
        <begin position="45"/>
        <end position="196"/>
    </location>
</feature>
<dbReference type="Pfam" id="PF24456">
    <property type="entry name" value="RHD_RETREG1-3"/>
    <property type="match status" value="1"/>
</dbReference>
<accession>A0A820B953</accession>
<evidence type="ECO:0000313" key="7">
    <source>
        <dbReference type="EMBL" id="CAF4204171.1"/>
    </source>
</evidence>
<protein>
    <recommendedName>
        <fullName evidence="6">RETREG1-3/ARL6IP-like N-terminal reticulon-homology domain-containing protein</fullName>
    </recommendedName>
</protein>
<feature type="non-terminal residue" evidence="7">
    <location>
        <position position="1"/>
    </location>
</feature>
<dbReference type="AlphaFoldDB" id="A0A820B953"/>
<dbReference type="Proteomes" id="UP000663874">
    <property type="component" value="Unassembled WGS sequence"/>
</dbReference>
<comment type="subcellular location">
    <subcellularLocation>
        <location evidence="1">Membrane</location>
        <topology evidence="1">Multi-pass membrane protein</topology>
    </subcellularLocation>
</comment>
<feature type="transmembrane region" description="Helical" evidence="5">
    <location>
        <begin position="173"/>
        <end position="190"/>
    </location>
</feature>
<feature type="transmembrane region" description="Helical" evidence="5">
    <location>
        <begin position="59"/>
        <end position="76"/>
    </location>
</feature>
<keyword evidence="3 5" id="KW-1133">Transmembrane helix</keyword>
<dbReference type="PANTHER" id="PTHR20952">
    <property type="entry name" value="ADP-RIBOSYLATION-LIKE FACTOR 6-INTERACTING PROTEIN"/>
    <property type="match status" value="1"/>
</dbReference>
<evidence type="ECO:0000256" key="2">
    <source>
        <dbReference type="ARBA" id="ARBA00022692"/>
    </source>
</evidence>
<sequence length="224" mass="26379">ISFYLSMSIDTSDSLKTTNITINKSDELINRTKEIKQSLIIWRNILLPINNLLEWKHKYDSLIIFGIITLIFFIILQINPPILTLISCIILTIVLIDILAPVGIQIIFKNENWTSIKETKYTRLCERIAHLEQHIKHQCELILKMRKERSLMYLIIGSIFLCFIAFCCQKIDNLLLSYLITLIICLTPGIRNRQLILLIRQYINECWNNKKIILSYTNQEKRIQ</sequence>
<keyword evidence="2 5" id="KW-0812">Transmembrane</keyword>
<evidence type="ECO:0000256" key="3">
    <source>
        <dbReference type="ARBA" id="ARBA00022989"/>
    </source>
</evidence>
<organism evidence="7 8">
    <name type="scientific">Rotaria sordida</name>
    <dbReference type="NCBI Taxonomy" id="392033"/>
    <lineage>
        <taxon>Eukaryota</taxon>
        <taxon>Metazoa</taxon>
        <taxon>Spiralia</taxon>
        <taxon>Gnathifera</taxon>
        <taxon>Rotifera</taxon>
        <taxon>Eurotatoria</taxon>
        <taxon>Bdelloidea</taxon>
        <taxon>Philodinida</taxon>
        <taxon>Philodinidae</taxon>
        <taxon>Rotaria</taxon>
    </lineage>
</organism>
<feature type="transmembrane region" description="Helical" evidence="5">
    <location>
        <begin position="151"/>
        <end position="167"/>
    </location>
</feature>
<feature type="transmembrane region" description="Helical" evidence="5">
    <location>
        <begin position="82"/>
        <end position="108"/>
    </location>
</feature>
<dbReference type="PANTHER" id="PTHR20952:SF0">
    <property type="entry name" value="ADP-RIBOSYLATION FACTOR-LIKE PROTEIN 6-INTERACTING PROTEIN 1"/>
    <property type="match status" value="1"/>
</dbReference>
<evidence type="ECO:0000256" key="4">
    <source>
        <dbReference type="ARBA" id="ARBA00023136"/>
    </source>
</evidence>
<dbReference type="InterPro" id="IPR057282">
    <property type="entry name" value="RETREG1-3-like_RHD"/>
</dbReference>
<dbReference type="GO" id="GO:0005783">
    <property type="term" value="C:endoplasmic reticulum"/>
    <property type="evidence" value="ECO:0007669"/>
    <property type="project" value="UniProtKB-ARBA"/>
</dbReference>
<name>A0A820B953_9BILA</name>
<reference evidence="7" key="1">
    <citation type="submission" date="2021-02" db="EMBL/GenBank/DDBJ databases">
        <authorList>
            <person name="Nowell W R."/>
        </authorList>
    </citation>
    <scope>NUCLEOTIDE SEQUENCE</scope>
</reference>